<feature type="compositionally biased region" description="Basic residues" evidence="1">
    <location>
        <begin position="30"/>
        <end position="41"/>
    </location>
</feature>
<dbReference type="EMBL" id="MU004721">
    <property type="protein sequence ID" value="KAF2647045.1"/>
    <property type="molecule type" value="Genomic_DNA"/>
</dbReference>
<feature type="compositionally biased region" description="Acidic residues" evidence="1">
    <location>
        <begin position="65"/>
        <end position="86"/>
    </location>
</feature>
<accession>A0A6A6SGN5</accession>
<proteinExistence type="predicted"/>
<evidence type="ECO:0000313" key="2">
    <source>
        <dbReference type="EMBL" id="KAF2647045.1"/>
    </source>
</evidence>
<reference evidence="2" key="1">
    <citation type="journal article" date="2020" name="Stud. Mycol.">
        <title>101 Dothideomycetes genomes: a test case for predicting lifestyles and emergence of pathogens.</title>
        <authorList>
            <person name="Haridas S."/>
            <person name="Albert R."/>
            <person name="Binder M."/>
            <person name="Bloem J."/>
            <person name="Labutti K."/>
            <person name="Salamov A."/>
            <person name="Andreopoulos B."/>
            <person name="Baker S."/>
            <person name="Barry K."/>
            <person name="Bills G."/>
            <person name="Bluhm B."/>
            <person name="Cannon C."/>
            <person name="Castanera R."/>
            <person name="Culley D."/>
            <person name="Daum C."/>
            <person name="Ezra D."/>
            <person name="Gonzalez J."/>
            <person name="Henrissat B."/>
            <person name="Kuo A."/>
            <person name="Liang C."/>
            <person name="Lipzen A."/>
            <person name="Lutzoni F."/>
            <person name="Magnuson J."/>
            <person name="Mondo S."/>
            <person name="Nolan M."/>
            <person name="Ohm R."/>
            <person name="Pangilinan J."/>
            <person name="Park H.-J."/>
            <person name="Ramirez L."/>
            <person name="Alfaro M."/>
            <person name="Sun H."/>
            <person name="Tritt A."/>
            <person name="Yoshinaga Y."/>
            <person name="Zwiers L.-H."/>
            <person name="Turgeon B."/>
            <person name="Goodwin S."/>
            <person name="Spatafora J."/>
            <person name="Crous P."/>
            <person name="Grigoriev I."/>
        </authorList>
    </citation>
    <scope>NUCLEOTIDE SEQUENCE</scope>
    <source>
        <strain evidence="2">CBS 122681</strain>
    </source>
</reference>
<evidence type="ECO:0000313" key="3">
    <source>
        <dbReference type="Proteomes" id="UP000799324"/>
    </source>
</evidence>
<keyword evidence="3" id="KW-1185">Reference proteome</keyword>
<protein>
    <submittedName>
        <fullName evidence="2">Uncharacterized protein</fullName>
    </submittedName>
</protein>
<sequence>MAGSSQRQRAPSKRVLSEERTQQEVDEQRKRPRVTPRRRPRAPSVTIFEDTPGAGSPAAGNDDPQGNEEDAPDSVTESEEEEEEDLGEFIAVFEAALNKDRVHVETMDACLDDFNEYKLWDFIDEARQRVL</sequence>
<name>A0A6A6SGN5_9PLEO</name>
<dbReference type="AlphaFoldDB" id="A0A6A6SGN5"/>
<feature type="compositionally biased region" description="Basic and acidic residues" evidence="1">
    <location>
        <begin position="15"/>
        <end position="29"/>
    </location>
</feature>
<gene>
    <name evidence="2" type="ORF">K491DRAFT_723766</name>
</gene>
<dbReference type="Proteomes" id="UP000799324">
    <property type="component" value="Unassembled WGS sequence"/>
</dbReference>
<feature type="region of interest" description="Disordered" evidence="1">
    <location>
        <begin position="1"/>
        <end position="86"/>
    </location>
</feature>
<evidence type="ECO:0000256" key="1">
    <source>
        <dbReference type="SAM" id="MobiDB-lite"/>
    </source>
</evidence>
<organism evidence="2 3">
    <name type="scientific">Lophiostoma macrostomum CBS 122681</name>
    <dbReference type="NCBI Taxonomy" id="1314788"/>
    <lineage>
        <taxon>Eukaryota</taxon>
        <taxon>Fungi</taxon>
        <taxon>Dikarya</taxon>
        <taxon>Ascomycota</taxon>
        <taxon>Pezizomycotina</taxon>
        <taxon>Dothideomycetes</taxon>
        <taxon>Pleosporomycetidae</taxon>
        <taxon>Pleosporales</taxon>
        <taxon>Lophiostomataceae</taxon>
        <taxon>Lophiostoma</taxon>
    </lineage>
</organism>